<evidence type="ECO:0000313" key="2">
    <source>
        <dbReference type="EMBL" id="TFK21659.1"/>
    </source>
</evidence>
<dbReference type="EMBL" id="ML210261">
    <property type="protein sequence ID" value="TFK21659.1"/>
    <property type="molecule type" value="Genomic_DNA"/>
</dbReference>
<keyword evidence="2" id="KW-0808">Transferase</keyword>
<proteinExistence type="predicted"/>
<dbReference type="GO" id="GO:0004674">
    <property type="term" value="F:protein serine/threonine kinase activity"/>
    <property type="evidence" value="ECO:0007669"/>
    <property type="project" value="TreeGrafter"/>
</dbReference>
<evidence type="ECO:0000313" key="3">
    <source>
        <dbReference type="Proteomes" id="UP000307440"/>
    </source>
</evidence>
<feature type="domain" description="Protein kinase" evidence="1">
    <location>
        <begin position="1"/>
        <end position="220"/>
    </location>
</feature>
<reference evidence="2 3" key="1">
    <citation type="journal article" date="2019" name="Nat. Ecol. Evol.">
        <title>Megaphylogeny resolves global patterns of mushroom evolution.</title>
        <authorList>
            <person name="Varga T."/>
            <person name="Krizsan K."/>
            <person name="Foldi C."/>
            <person name="Dima B."/>
            <person name="Sanchez-Garcia M."/>
            <person name="Sanchez-Ramirez S."/>
            <person name="Szollosi G.J."/>
            <person name="Szarkandi J.G."/>
            <person name="Papp V."/>
            <person name="Albert L."/>
            <person name="Andreopoulos W."/>
            <person name="Angelini C."/>
            <person name="Antonin V."/>
            <person name="Barry K.W."/>
            <person name="Bougher N.L."/>
            <person name="Buchanan P."/>
            <person name="Buyck B."/>
            <person name="Bense V."/>
            <person name="Catcheside P."/>
            <person name="Chovatia M."/>
            <person name="Cooper J."/>
            <person name="Damon W."/>
            <person name="Desjardin D."/>
            <person name="Finy P."/>
            <person name="Geml J."/>
            <person name="Haridas S."/>
            <person name="Hughes K."/>
            <person name="Justo A."/>
            <person name="Karasinski D."/>
            <person name="Kautmanova I."/>
            <person name="Kiss B."/>
            <person name="Kocsube S."/>
            <person name="Kotiranta H."/>
            <person name="LaButti K.M."/>
            <person name="Lechner B.E."/>
            <person name="Liimatainen K."/>
            <person name="Lipzen A."/>
            <person name="Lukacs Z."/>
            <person name="Mihaltcheva S."/>
            <person name="Morgado L.N."/>
            <person name="Niskanen T."/>
            <person name="Noordeloos M.E."/>
            <person name="Ohm R.A."/>
            <person name="Ortiz-Santana B."/>
            <person name="Ovrebo C."/>
            <person name="Racz N."/>
            <person name="Riley R."/>
            <person name="Savchenko A."/>
            <person name="Shiryaev A."/>
            <person name="Soop K."/>
            <person name="Spirin V."/>
            <person name="Szebenyi C."/>
            <person name="Tomsovsky M."/>
            <person name="Tulloss R.E."/>
            <person name="Uehling J."/>
            <person name="Grigoriev I.V."/>
            <person name="Vagvolgyi C."/>
            <person name="Papp T."/>
            <person name="Martin F.M."/>
            <person name="Miettinen O."/>
            <person name="Hibbett D.S."/>
            <person name="Nagy L.G."/>
        </authorList>
    </citation>
    <scope>NUCLEOTIDE SEQUENCE [LARGE SCALE GENOMIC DNA]</scope>
    <source>
        <strain evidence="2 3">CBS 121175</strain>
    </source>
</reference>
<dbReference type="STRING" id="230819.A0A5C3KMI6"/>
<dbReference type="PROSITE" id="PS50011">
    <property type="entry name" value="PROTEIN_KINASE_DOM"/>
    <property type="match status" value="1"/>
</dbReference>
<dbReference type="InterPro" id="IPR001245">
    <property type="entry name" value="Ser-Thr/Tyr_kinase_cat_dom"/>
</dbReference>
<evidence type="ECO:0000259" key="1">
    <source>
        <dbReference type="PROSITE" id="PS50011"/>
    </source>
</evidence>
<dbReference type="Gene3D" id="1.10.510.10">
    <property type="entry name" value="Transferase(Phosphotransferase) domain 1"/>
    <property type="match status" value="1"/>
</dbReference>
<keyword evidence="3" id="KW-1185">Reference proteome</keyword>
<feature type="non-terminal residue" evidence="2">
    <location>
        <position position="1"/>
    </location>
</feature>
<dbReference type="PROSITE" id="PS00108">
    <property type="entry name" value="PROTEIN_KINASE_ST"/>
    <property type="match status" value="1"/>
</dbReference>
<dbReference type="InterPro" id="IPR008271">
    <property type="entry name" value="Ser/Thr_kinase_AS"/>
</dbReference>
<dbReference type="Proteomes" id="UP000307440">
    <property type="component" value="Unassembled WGS sequence"/>
</dbReference>
<dbReference type="InterPro" id="IPR051681">
    <property type="entry name" value="Ser/Thr_Kinases-Pseudokinases"/>
</dbReference>
<sequence length="220" mass="24173">REAVMWSRLNHPNVLPFLGVYFWRPNPSSDLERVSLLSPWMERGNVLEFLERYPSADKTSLVRLTLPNGLHHLHSLNPPVVHGDLKGNNILVTSAGTACLADFGLSKLVVDSAGQNSPVSHSCLGGNELFCAPEILGESSALQVEPTASSDVYSFGCVGYQIFTGRPRFAHITAIWPRLHAAKKNRPIPQPTNMPSMLWKFTQECWAPGSGSRPCTADLI</sequence>
<accession>A0A5C3KMI6</accession>
<name>A0A5C3KMI6_COPMA</name>
<dbReference type="SMART" id="SM00220">
    <property type="entry name" value="S_TKc"/>
    <property type="match status" value="1"/>
</dbReference>
<organism evidence="2 3">
    <name type="scientific">Coprinopsis marcescibilis</name>
    <name type="common">Agaric fungus</name>
    <name type="synonym">Psathyrella marcescibilis</name>
    <dbReference type="NCBI Taxonomy" id="230819"/>
    <lineage>
        <taxon>Eukaryota</taxon>
        <taxon>Fungi</taxon>
        <taxon>Dikarya</taxon>
        <taxon>Basidiomycota</taxon>
        <taxon>Agaricomycotina</taxon>
        <taxon>Agaricomycetes</taxon>
        <taxon>Agaricomycetidae</taxon>
        <taxon>Agaricales</taxon>
        <taxon>Agaricineae</taxon>
        <taxon>Psathyrellaceae</taxon>
        <taxon>Coprinopsis</taxon>
    </lineage>
</organism>
<gene>
    <name evidence="2" type="ORF">FA15DRAFT_546348</name>
</gene>
<dbReference type="InterPro" id="IPR000719">
    <property type="entry name" value="Prot_kinase_dom"/>
</dbReference>
<dbReference type="InterPro" id="IPR011009">
    <property type="entry name" value="Kinase-like_dom_sf"/>
</dbReference>
<dbReference type="GO" id="GO:0005524">
    <property type="term" value="F:ATP binding"/>
    <property type="evidence" value="ECO:0007669"/>
    <property type="project" value="InterPro"/>
</dbReference>
<keyword evidence="2" id="KW-0418">Kinase</keyword>
<dbReference type="SUPFAM" id="SSF56112">
    <property type="entry name" value="Protein kinase-like (PK-like)"/>
    <property type="match status" value="1"/>
</dbReference>
<protein>
    <submittedName>
        <fullName evidence="2">Kinase-like protein</fullName>
    </submittedName>
</protein>
<dbReference type="OrthoDB" id="3248549at2759"/>
<dbReference type="Pfam" id="PF07714">
    <property type="entry name" value="PK_Tyr_Ser-Thr"/>
    <property type="match status" value="1"/>
</dbReference>
<dbReference type="PIRSF" id="PIRSF000654">
    <property type="entry name" value="Integrin-linked_kinase"/>
    <property type="match status" value="1"/>
</dbReference>
<feature type="non-terminal residue" evidence="2">
    <location>
        <position position="220"/>
    </location>
</feature>
<dbReference type="PANTHER" id="PTHR44329">
    <property type="entry name" value="SERINE/THREONINE-PROTEIN KINASE TNNI3K-RELATED"/>
    <property type="match status" value="1"/>
</dbReference>
<dbReference type="AlphaFoldDB" id="A0A5C3KMI6"/>